<keyword evidence="3" id="KW-0106">Calcium</keyword>
<dbReference type="Gene3D" id="1.20.1610.10">
    <property type="entry name" value="alpha-1,2-mannosidases domains"/>
    <property type="match status" value="1"/>
</dbReference>
<dbReference type="AlphaFoldDB" id="A0A1V9FWS4"/>
<dbReference type="GO" id="GO:0005975">
    <property type="term" value="P:carbohydrate metabolic process"/>
    <property type="evidence" value="ECO:0007669"/>
    <property type="project" value="InterPro"/>
</dbReference>
<dbReference type="Gene3D" id="1.20.1050.60">
    <property type="entry name" value="alpha-1,2-mannosidase"/>
    <property type="match status" value="1"/>
</dbReference>
<evidence type="ECO:0000256" key="2">
    <source>
        <dbReference type="ARBA" id="ARBA00011245"/>
    </source>
</evidence>
<proteinExistence type="predicted"/>
<organism evidence="6 7">
    <name type="scientific">Niastella vici</name>
    <dbReference type="NCBI Taxonomy" id="1703345"/>
    <lineage>
        <taxon>Bacteria</taxon>
        <taxon>Pseudomonadati</taxon>
        <taxon>Bacteroidota</taxon>
        <taxon>Chitinophagia</taxon>
        <taxon>Chitinophagales</taxon>
        <taxon>Chitinophagaceae</taxon>
        <taxon>Niastella</taxon>
    </lineage>
</organism>
<accession>A0A1V9FWS4</accession>
<protein>
    <submittedName>
        <fullName evidence="6">Sugar hydrolase</fullName>
    </submittedName>
</protein>
<dbReference type="STRING" id="1703345.A3860_26175"/>
<keyword evidence="6" id="KW-0378">Hydrolase</keyword>
<reference evidence="6 7" key="1">
    <citation type="submission" date="2016-03" db="EMBL/GenBank/DDBJ databases">
        <title>Niastella vici sp. nov., isolated from farmland soil.</title>
        <authorList>
            <person name="Chen L."/>
            <person name="Wang D."/>
            <person name="Yang S."/>
            <person name="Wang G."/>
        </authorList>
    </citation>
    <scope>NUCLEOTIDE SEQUENCE [LARGE SCALE GENOMIC DNA]</scope>
    <source>
        <strain evidence="6 7">DJ57</strain>
    </source>
</reference>
<dbReference type="RefSeq" id="WP_081148167.1">
    <property type="nucleotide sequence ID" value="NZ_LVYD01000048.1"/>
</dbReference>
<dbReference type="Proteomes" id="UP000192796">
    <property type="component" value="Unassembled WGS sequence"/>
</dbReference>
<sequence>MKGSLSRVKSFVLVAGFVLFHEGAFSQRFTDYVNPYIGTAGHAHVFLGASVPFGAVQLGPDNVFRGWDWCSGYNYTDSIIKGFSHTHLSGTGMPDLGDVLIMPFTGTIKTGKVTAEAPTAGPSSHFSHKNEKVRPGYYAVTLDDYNINVQLTATARVGFHQYQFPAGNPARILIDLQEGIGDKTTDAYIEKINDSTIYGYRYSKGWASDQRLYFAIRLSQPIAQFEVFDNSTKGEGTAVKGNAVKAVCHFNKANTLQFKVGISPVSAENALANINAEIPHWNFNKVVQDADAKWNKELGKVRIETSNATAKKIFYTALFHTMIDPALFNDVNGEYRGPDKNVHKASFQNYTIFSLWDTYRALNPLYTITQPERVNDFINTMLAIYQQQGKLPIWHLAGNETNLMPGMSGVQIVAEAYLKGYRGFDTVLAYEAVKNTSLRNEFGLDYVKSLEYIPNDKMQESVAKAMEYCISDGSIALMATKMGRKEDAALFVKRSLYYRHYFDSTTRFFRGKNAQGNWNQTFGPGRTSHPYIDDYCEGNAWQYTWLVPQDVKGLIQLLGGDAAFVNRLDSFFKLKIEFDPQSPPDISGMIGQYAHGNEPGHHTTYLYTYAGQQWKTAEKVRYILKEQYLDSTDGISGNEDCGQMSAWYIFSSLGFYPVYPASGTYVLGSPLFDKATLQLPNKKTFSLIVQQNSPKNIYIQRVIMNGKPWPNTYITHQQIMQGGNMTIVMGSKPNVAFGKLQENRPGN</sequence>
<dbReference type="Pfam" id="PF07971">
    <property type="entry name" value="Glyco_hydro_92"/>
    <property type="match status" value="1"/>
</dbReference>
<evidence type="ECO:0000313" key="7">
    <source>
        <dbReference type="Proteomes" id="UP000192796"/>
    </source>
</evidence>
<dbReference type="PANTHER" id="PTHR12143:SF39">
    <property type="entry name" value="SECRETED PROTEIN"/>
    <property type="match status" value="1"/>
</dbReference>
<comment type="subunit">
    <text evidence="2">Monomer.</text>
</comment>
<dbReference type="Pfam" id="PF17678">
    <property type="entry name" value="Glyco_hydro_92N"/>
    <property type="match status" value="1"/>
</dbReference>
<dbReference type="InterPro" id="IPR012939">
    <property type="entry name" value="Glyco_hydro_92"/>
</dbReference>
<evidence type="ECO:0000256" key="1">
    <source>
        <dbReference type="ARBA" id="ARBA00001913"/>
    </source>
</evidence>
<dbReference type="GO" id="GO:0005829">
    <property type="term" value="C:cytosol"/>
    <property type="evidence" value="ECO:0007669"/>
    <property type="project" value="TreeGrafter"/>
</dbReference>
<evidence type="ECO:0000313" key="6">
    <source>
        <dbReference type="EMBL" id="OQP62802.1"/>
    </source>
</evidence>
<dbReference type="GO" id="GO:0000224">
    <property type="term" value="F:peptide-N4-(N-acetyl-beta-glucosaminyl)asparagine amidase activity"/>
    <property type="evidence" value="ECO:0007669"/>
    <property type="project" value="TreeGrafter"/>
</dbReference>
<evidence type="ECO:0000259" key="4">
    <source>
        <dbReference type="Pfam" id="PF07971"/>
    </source>
</evidence>
<dbReference type="PANTHER" id="PTHR12143">
    <property type="entry name" value="PEPTIDE N-GLYCANASE PNGASE -RELATED"/>
    <property type="match status" value="1"/>
</dbReference>
<keyword evidence="7" id="KW-1185">Reference proteome</keyword>
<comment type="caution">
    <text evidence="6">The sequence shown here is derived from an EMBL/GenBank/DDBJ whole genome shotgun (WGS) entry which is preliminary data.</text>
</comment>
<dbReference type="OrthoDB" id="9804511at2"/>
<dbReference type="InterPro" id="IPR041371">
    <property type="entry name" value="GH92_N"/>
</dbReference>
<dbReference type="InterPro" id="IPR008928">
    <property type="entry name" value="6-hairpin_glycosidase_sf"/>
</dbReference>
<dbReference type="SUPFAM" id="SSF48208">
    <property type="entry name" value="Six-hairpin glycosidases"/>
    <property type="match status" value="1"/>
</dbReference>
<dbReference type="Gene3D" id="2.70.98.10">
    <property type="match status" value="1"/>
</dbReference>
<dbReference type="InterPro" id="IPR050883">
    <property type="entry name" value="PNGase"/>
</dbReference>
<dbReference type="NCBIfam" id="TIGR01180">
    <property type="entry name" value="aman2_put"/>
    <property type="match status" value="1"/>
</dbReference>
<feature type="domain" description="Glycosyl hydrolase family 92" evidence="4">
    <location>
        <begin position="269"/>
        <end position="731"/>
    </location>
</feature>
<dbReference type="EMBL" id="LVYD01000048">
    <property type="protein sequence ID" value="OQP62802.1"/>
    <property type="molecule type" value="Genomic_DNA"/>
</dbReference>
<dbReference type="FunFam" id="3.30.2080.10:FF:000001">
    <property type="entry name" value="Alpha-1,2-mannosidase subfamily"/>
    <property type="match status" value="1"/>
</dbReference>
<dbReference type="GO" id="GO:0030246">
    <property type="term" value="F:carbohydrate binding"/>
    <property type="evidence" value="ECO:0007669"/>
    <property type="project" value="InterPro"/>
</dbReference>
<gene>
    <name evidence="6" type="ORF">A3860_26175</name>
</gene>
<evidence type="ECO:0000259" key="5">
    <source>
        <dbReference type="Pfam" id="PF17678"/>
    </source>
</evidence>
<dbReference type="InterPro" id="IPR014718">
    <property type="entry name" value="GH-type_carb-bd"/>
</dbReference>
<evidence type="ECO:0000256" key="3">
    <source>
        <dbReference type="ARBA" id="ARBA00022837"/>
    </source>
</evidence>
<dbReference type="Gene3D" id="3.30.2080.10">
    <property type="entry name" value="GH92 mannosidase domain"/>
    <property type="match status" value="1"/>
</dbReference>
<name>A0A1V9FWS4_9BACT</name>
<dbReference type="GO" id="GO:0006516">
    <property type="term" value="P:glycoprotein catabolic process"/>
    <property type="evidence" value="ECO:0007669"/>
    <property type="project" value="TreeGrafter"/>
</dbReference>
<feature type="domain" description="Glycosyl hydrolase family 92 N-terminal" evidence="5">
    <location>
        <begin position="32"/>
        <end position="263"/>
    </location>
</feature>
<dbReference type="InterPro" id="IPR005887">
    <property type="entry name" value="GH92_a_mannosidase_put"/>
</dbReference>
<comment type="cofactor">
    <cofactor evidence="1">
        <name>Ca(2+)</name>
        <dbReference type="ChEBI" id="CHEBI:29108"/>
    </cofactor>
</comment>